<evidence type="ECO:0000256" key="1">
    <source>
        <dbReference type="SAM" id="MobiDB-lite"/>
    </source>
</evidence>
<feature type="compositionally biased region" description="Basic and acidic residues" evidence="1">
    <location>
        <begin position="393"/>
        <end position="402"/>
    </location>
</feature>
<feature type="compositionally biased region" description="Polar residues" evidence="1">
    <location>
        <begin position="262"/>
        <end position="275"/>
    </location>
</feature>
<feature type="compositionally biased region" description="Low complexity" evidence="1">
    <location>
        <begin position="135"/>
        <end position="153"/>
    </location>
</feature>
<feature type="compositionally biased region" description="Acidic residues" evidence="1">
    <location>
        <begin position="282"/>
        <end position="295"/>
    </location>
</feature>
<keyword evidence="3" id="KW-1185">Reference proteome</keyword>
<protein>
    <submittedName>
        <fullName evidence="2">Uncharacterized protein</fullName>
    </submittedName>
</protein>
<feature type="compositionally biased region" description="Basic and acidic residues" evidence="1">
    <location>
        <begin position="224"/>
        <end position="233"/>
    </location>
</feature>
<comment type="caution">
    <text evidence="2">The sequence shown here is derived from an EMBL/GenBank/DDBJ whole genome shotgun (WGS) entry which is preliminary data.</text>
</comment>
<feature type="region of interest" description="Disordered" evidence="1">
    <location>
        <begin position="44"/>
        <end position="373"/>
    </location>
</feature>
<evidence type="ECO:0000313" key="2">
    <source>
        <dbReference type="EMBL" id="MFC5285997.1"/>
    </source>
</evidence>
<accession>A0ABW0EG82</accession>
<feature type="compositionally biased region" description="Low complexity" evidence="1">
    <location>
        <begin position="427"/>
        <end position="437"/>
    </location>
</feature>
<feature type="region of interest" description="Disordered" evidence="1">
    <location>
        <begin position="388"/>
        <end position="662"/>
    </location>
</feature>
<reference evidence="3" key="1">
    <citation type="journal article" date="2019" name="Int. J. Syst. Evol. Microbiol.">
        <title>The Global Catalogue of Microorganisms (GCM) 10K type strain sequencing project: providing services to taxonomists for standard genome sequencing and annotation.</title>
        <authorList>
            <consortium name="The Broad Institute Genomics Platform"/>
            <consortium name="The Broad Institute Genome Sequencing Center for Infectious Disease"/>
            <person name="Wu L."/>
            <person name="Ma J."/>
        </authorList>
    </citation>
    <scope>NUCLEOTIDE SEQUENCE [LARGE SCALE GENOMIC DNA]</scope>
    <source>
        <strain evidence="3">CCUG 59778</strain>
    </source>
</reference>
<gene>
    <name evidence="2" type="ORF">ACFPM7_02945</name>
</gene>
<dbReference type="EMBL" id="JBHSKF010000001">
    <property type="protein sequence ID" value="MFC5285997.1"/>
    <property type="molecule type" value="Genomic_DNA"/>
</dbReference>
<proteinExistence type="predicted"/>
<dbReference type="Proteomes" id="UP001596157">
    <property type="component" value="Unassembled WGS sequence"/>
</dbReference>
<organism evidence="2 3">
    <name type="scientific">Actinokineospora guangxiensis</name>
    <dbReference type="NCBI Taxonomy" id="1490288"/>
    <lineage>
        <taxon>Bacteria</taxon>
        <taxon>Bacillati</taxon>
        <taxon>Actinomycetota</taxon>
        <taxon>Actinomycetes</taxon>
        <taxon>Pseudonocardiales</taxon>
        <taxon>Pseudonocardiaceae</taxon>
        <taxon>Actinokineospora</taxon>
    </lineage>
</organism>
<evidence type="ECO:0000313" key="3">
    <source>
        <dbReference type="Proteomes" id="UP001596157"/>
    </source>
</evidence>
<feature type="compositionally biased region" description="Basic and acidic residues" evidence="1">
    <location>
        <begin position="296"/>
        <end position="308"/>
    </location>
</feature>
<feature type="compositionally biased region" description="Low complexity" evidence="1">
    <location>
        <begin position="524"/>
        <end position="543"/>
    </location>
</feature>
<feature type="compositionally biased region" description="Basic and acidic residues" evidence="1">
    <location>
        <begin position="184"/>
        <end position="211"/>
    </location>
</feature>
<sequence length="708" mass="75666">MSFFGQVWLWSLAGFLVGALLCWLLVARPARRQIAELEDSLAEARRAAKAPEAGDRPREDYNDRQRDNRSHDDLQRDDHSQDYDDRHSAFGGAPAYDHDQQYDQAPSFDRADGPGFGRPDIPAFDRDDAPTALSAPAEATPDPVEPPAVAEAESTQLLSTPPVGQHPPVEAPPEVEPEWLPVAERFDVSQLDSDRDRDYGPRDSRDPHGTDDGPEFDVSQLSEGRPEDQHLVDDLPEDFTGSRAERFERSETDDDRPESGGTIFTQHTTPISRTLINRLDSDESLVDDLSDDDEHAADHDDEHSDPNRGRFAAALTPDDEEEYARQADESTAMTRYFPPIRPDAPDHDTSSHGAQSHDTVAVPRASRRADAGYADDLADDLADDFADDLADDAADRRPDEPHAAPAADGTRRTDASAHHAPAPHQDASPAEPAQAEPARPEAADPAALPKRTPGREVRRPVGESSAFTPTSRGLDMFTPATDNGAARPRHGLDPGPAAETRSAFTPSSSGTPAARPAPEPTVFAPSVPEPVAEAGEPAETATANGLLPKRVPKKPGDRFPFGVQTGAATSASASGSARSASSAASPAEPLAAESESDRVRSLFEPIVAADEAAKSTPPPAPARPRRGAATSALPSGGVDTFVPPGPFGPGSAMPLPGGNSPSGEYRVKASVTALRYCSPESPRFDRTVAEVWFRTVADAERVGFRPLG</sequence>
<feature type="compositionally biased region" description="Basic and acidic residues" evidence="1">
    <location>
        <begin position="52"/>
        <end position="88"/>
    </location>
</feature>
<feature type="compositionally biased region" description="Low complexity" evidence="1">
    <location>
        <begin position="567"/>
        <end position="593"/>
    </location>
</feature>
<feature type="compositionally biased region" description="Polar residues" evidence="1">
    <location>
        <begin position="502"/>
        <end position="511"/>
    </location>
</feature>
<dbReference type="RefSeq" id="WP_378243441.1">
    <property type="nucleotide sequence ID" value="NZ_JBHSKF010000001.1"/>
</dbReference>
<name>A0ABW0EG82_9PSEU</name>